<feature type="compositionally biased region" description="Polar residues" evidence="10">
    <location>
        <begin position="28"/>
        <end position="49"/>
    </location>
</feature>
<protein>
    <recommendedName>
        <fullName evidence="9">Protein YIF1</fullName>
    </recommendedName>
</protein>
<gene>
    <name evidence="11" type="ORF">B0H17DRAFT_1166556</name>
</gene>
<evidence type="ECO:0000256" key="4">
    <source>
        <dbReference type="ARBA" id="ARBA00022824"/>
    </source>
</evidence>
<dbReference type="GO" id="GO:0015031">
    <property type="term" value="P:protein transport"/>
    <property type="evidence" value="ECO:0007669"/>
    <property type="project" value="UniProtKB-KW"/>
</dbReference>
<dbReference type="PANTHER" id="PTHR14083:SF0">
    <property type="entry name" value="YIP1D-INTERACTING FACTOR 1, ISOFORM C"/>
    <property type="match status" value="1"/>
</dbReference>
<dbReference type="GO" id="GO:0030134">
    <property type="term" value="C:COPII-coated ER to Golgi transport vesicle"/>
    <property type="evidence" value="ECO:0007669"/>
    <property type="project" value="TreeGrafter"/>
</dbReference>
<feature type="transmembrane region" description="Helical" evidence="9">
    <location>
        <begin position="216"/>
        <end position="237"/>
    </location>
</feature>
<name>A0AAD7M7X3_MYCRO</name>
<evidence type="ECO:0000256" key="2">
    <source>
        <dbReference type="ARBA" id="ARBA00022448"/>
    </source>
</evidence>
<keyword evidence="5 9" id="KW-0653">Protein transport</keyword>
<accession>A0AAD7M7X3</accession>
<comment type="caution">
    <text evidence="11">The sequence shown here is derived from an EMBL/GenBank/DDBJ whole genome shotgun (WGS) entry which is preliminary data.</text>
</comment>
<keyword evidence="6 9" id="KW-1133">Transmembrane helix</keyword>
<evidence type="ECO:0000256" key="1">
    <source>
        <dbReference type="ARBA" id="ARBA00009727"/>
    </source>
</evidence>
<keyword evidence="4 9" id="KW-0256">Endoplasmic reticulum</keyword>
<feature type="transmembrane region" description="Helical" evidence="9">
    <location>
        <begin position="184"/>
        <end position="204"/>
    </location>
</feature>
<dbReference type="Pfam" id="PF03878">
    <property type="entry name" value="YIF1"/>
    <property type="match status" value="1"/>
</dbReference>
<evidence type="ECO:0000256" key="7">
    <source>
        <dbReference type="ARBA" id="ARBA00023034"/>
    </source>
</evidence>
<comment type="function">
    <text evidence="9">Has a role in transport between endoplasmic reticulum and Golgi.</text>
</comment>
<organism evidence="11 12">
    <name type="scientific">Mycena rosella</name>
    <name type="common">Pink bonnet</name>
    <name type="synonym">Agaricus rosellus</name>
    <dbReference type="NCBI Taxonomy" id="1033263"/>
    <lineage>
        <taxon>Eukaryota</taxon>
        <taxon>Fungi</taxon>
        <taxon>Dikarya</taxon>
        <taxon>Basidiomycota</taxon>
        <taxon>Agaricomycotina</taxon>
        <taxon>Agaricomycetes</taxon>
        <taxon>Agaricomycetidae</taxon>
        <taxon>Agaricales</taxon>
        <taxon>Marasmiineae</taxon>
        <taxon>Mycenaceae</taxon>
        <taxon>Mycena</taxon>
    </lineage>
</organism>
<keyword evidence="3 9" id="KW-0812">Transmembrane</keyword>
<dbReference type="PANTHER" id="PTHR14083">
    <property type="entry name" value="YIP1 INTERACTING FACTOR HOMOLOG YIF1 PROTEIN"/>
    <property type="match status" value="1"/>
</dbReference>
<feature type="compositionally biased region" description="Low complexity" evidence="10">
    <location>
        <begin position="61"/>
        <end position="78"/>
    </location>
</feature>
<dbReference type="Proteomes" id="UP001221757">
    <property type="component" value="Unassembled WGS sequence"/>
</dbReference>
<reference evidence="11" key="1">
    <citation type="submission" date="2023-03" db="EMBL/GenBank/DDBJ databases">
        <title>Massive genome expansion in bonnet fungi (Mycena s.s.) driven by repeated elements and novel gene families across ecological guilds.</title>
        <authorList>
            <consortium name="Lawrence Berkeley National Laboratory"/>
            <person name="Harder C.B."/>
            <person name="Miyauchi S."/>
            <person name="Viragh M."/>
            <person name="Kuo A."/>
            <person name="Thoen E."/>
            <person name="Andreopoulos B."/>
            <person name="Lu D."/>
            <person name="Skrede I."/>
            <person name="Drula E."/>
            <person name="Henrissat B."/>
            <person name="Morin E."/>
            <person name="Kohler A."/>
            <person name="Barry K."/>
            <person name="LaButti K."/>
            <person name="Morin E."/>
            <person name="Salamov A."/>
            <person name="Lipzen A."/>
            <person name="Mereny Z."/>
            <person name="Hegedus B."/>
            <person name="Baldrian P."/>
            <person name="Stursova M."/>
            <person name="Weitz H."/>
            <person name="Taylor A."/>
            <person name="Grigoriev I.V."/>
            <person name="Nagy L.G."/>
            <person name="Martin F."/>
            <person name="Kauserud H."/>
        </authorList>
    </citation>
    <scope>NUCLEOTIDE SEQUENCE</scope>
    <source>
        <strain evidence="11">CBHHK067</strain>
    </source>
</reference>
<evidence type="ECO:0000256" key="10">
    <source>
        <dbReference type="SAM" id="MobiDB-lite"/>
    </source>
</evidence>
<comment type="similarity">
    <text evidence="1 9">Belongs to the YIF1 family.</text>
</comment>
<feature type="compositionally biased region" description="Pro residues" evidence="10">
    <location>
        <begin position="1"/>
        <end position="27"/>
    </location>
</feature>
<dbReference type="EMBL" id="JARKIE010000008">
    <property type="protein sequence ID" value="KAJ7705271.1"/>
    <property type="molecule type" value="Genomic_DNA"/>
</dbReference>
<feature type="transmembrane region" description="Helical" evidence="9">
    <location>
        <begin position="249"/>
        <end position="269"/>
    </location>
</feature>
<keyword evidence="12" id="KW-1185">Reference proteome</keyword>
<evidence type="ECO:0000256" key="9">
    <source>
        <dbReference type="RuleBase" id="RU368073"/>
    </source>
</evidence>
<dbReference type="AlphaFoldDB" id="A0AAD7M7X3"/>
<keyword evidence="2 9" id="KW-0813">Transport</keyword>
<evidence type="ECO:0000313" key="11">
    <source>
        <dbReference type="EMBL" id="KAJ7705271.1"/>
    </source>
</evidence>
<dbReference type="GO" id="GO:0005789">
    <property type="term" value="C:endoplasmic reticulum membrane"/>
    <property type="evidence" value="ECO:0007669"/>
    <property type="project" value="UniProtKB-SubCell"/>
</dbReference>
<evidence type="ECO:0000256" key="3">
    <source>
        <dbReference type="ARBA" id="ARBA00022692"/>
    </source>
</evidence>
<evidence type="ECO:0000313" key="12">
    <source>
        <dbReference type="Proteomes" id="UP001221757"/>
    </source>
</evidence>
<evidence type="ECO:0000256" key="5">
    <source>
        <dbReference type="ARBA" id="ARBA00022927"/>
    </source>
</evidence>
<sequence>MASKSPPPLRHPVPTHPAYIPEPPSTPGSPQGYQRFASSPQPGGQNQPTYAAPTHVPAYTSPFQHQQQQPPQPSHIHGQPPPPPMMQPQFGAWGMNDATAQFGMQLGHSAVAAGQDYVQRTWGGVLPSARVKPHFNVSNSYVIHKLRIVLFPWMHKHWGRNSRRTDAGQTEWLPPREDVNSPDLYIPLMALVTYILLCAFHSGLQERFHPQVLGESASRALMVVMLDFVFVQLGCYFLNVQGPSQSIDVIAYGGYKFVGVIPTLLASFLKLGGTLTFLTFLYFFAAIGFFLVCPPPLPLTRILKYPQLRSLRSLVLPDAATRAASDPYATTPSASRRRRRIAFLLVEAASQAIWMWFLTRI</sequence>
<dbReference type="InterPro" id="IPR005578">
    <property type="entry name" value="Yif1_fam"/>
</dbReference>
<feature type="region of interest" description="Disordered" evidence="10">
    <location>
        <begin position="1"/>
        <end position="89"/>
    </location>
</feature>
<dbReference type="GO" id="GO:0000139">
    <property type="term" value="C:Golgi membrane"/>
    <property type="evidence" value="ECO:0007669"/>
    <property type="project" value="UniProtKB-SubCell"/>
</dbReference>
<feature type="transmembrane region" description="Helical" evidence="9">
    <location>
        <begin position="275"/>
        <end position="293"/>
    </location>
</feature>
<keyword evidence="8 9" id="KW-0472">Membrane</keyword>
<evidence type="ECO:0000256" key="6">
    <source>
        <dbReference type="ARBA" id="ARBA00022989"/>
    </source>
</evidence>
<proteinExistence type="inferred from homology"/>
<comment type="subcellular location">
    <subcellularLocation>
        <location evidence="9">Endoplasmic reticulum membrane</location>
        <topology evidence="9">Multi-pass membrane protein</topology>
    </subcellularLocation>
    <subcellularLocation>
        <location evidence="9">Golgi apparatus membrane</location>
        <topology evidence="9">Multi-pass membrane protein</topology>
    </subcellularLocation>
</comment>
<evidence type="ECO:0000256" key="8">
    <source>
        <dbReference type="ARBA" id="ARBA00023136"/>
    </source>
</evidence>
<dbReference type="GO" id="GO:0006888">
    <property type="term" value="P:endoplasmic reticulum to Golgi vesicle-mediated transport"/>
    <property type="evidence" value="ECO:0007669"/>
    <property type="project" value="UniProtKB-UniRule"/>
</dbReference>
<keyword evidence="7 9" id="KW-0333">Golgi apparatus</keyword>
<feature type="transmembrane region" description="Helical" evidence="9">
    <location>
        <begin position="341"/>
        <end position="359"/>
    </location>
</feature>
<dbReference type="GO" id="GO:0005793">
    <property type="term" value="C:endoplasmic reticulum-Golgi intermediate compartment"/>
    <property type="evidence" value="ECO:0007669"/>
    <property type="project" value="UniProtKB-UniRule"/>
</dbReference>